<dbReference type="PANTHER" id="PTHR47055">
    <property type="entry name" value="DDE_TNP_1_7 DOMAIN-CONTAINING PROTEIN"/>
    <property type="match status" value="1"/>
</dbReference>
<dbReference type="EMBL" id="JAJSOF020000041">
    <property type="protein sequence ID" value="KAJ4425957.1"/>
    <property type="molecule type" value="Genomic_DNA"/>
</dbReference>
<protein>
    <recommendedName>
        <fullName evidence="2">PiggyBac transposable element-derived protein domain-containing protein</fullName>
    </recommendedName>
</protein>
<proteinExistence type="predicted"/>
<keyword evidence="4" id="KW-1185">Reference proteome</keyword>
<dbReference type="Pfam" id="PF13843">
    <property type="entry name" value="DDE_Tnp_1_7"/>
    <property type="match status" value="1"/>
</dbReference>
<evidence type="ECO:0000256" key="1">
    <source>
        <dbReference type="SAM" id="MobiDB-lite"/>
    </source>
</evidence>
<dbReference type="Proteomes" id="UP001148838">
    <property type="component" value="Unassembled WGS sequence"/>
</dbReference>
<name>A0ABQ8RWF1_PERAM</name>
<evidence type="ECO:0000259" key="2">
    <source>
        <dbReference type="Pfam" id="PF13843"/>
    </source>
</evidence>
<dbReference type="InterPro" id="IPR029526">
    <property type="entry name" value="PGBD"/>
</dbReference>
<comment type="caution">
    <text evidence="3">The sequence shown here is derived from an EMBL/GenBank/DDBJ whole genome shotgun (WGS) entry which is preliminary data.</text>
</comment>
<feature type="region of interest" description="Disordered" evidence="1">
    <location>
        <begin position="67"/>
        <end position="86"/>
    </location>
</feature>
<accession>A0ABQ8RWF1</accession>
<dbReference type="PANTHER" id="PTHR47055:SF3">
    <property type="entry name" value="PHORBOL-ESTER_DAG-TYPE DOMAIN-CONTAINING PROTEIN"/>
    <property type="match status" value="1"/>
</dbReference>
<reference evidence="3 4" key="1">
    <citation type="journal article" date="2022" name="Allergy">
        <title>Genome assembly and annotation of Periplaneta americana reveal a comprehensive cockroach allergen profile.</title>
        <authorList>
            <person name="Wang L."/>
            <person name="Xiong Q."/>
            <person name="Saelim N."/>
            <person name="Wang L."/>
            <person name="Nong W."/>
            <person name="Wan A.T."/>
            <person name="Shi M."/>
            <person name="Liu X."/>
            <person name="Cao Q."/>
            <person name="Hui J.H.L."/>
            <person name="Sookrung N."/>
            <person name="Leung T.F."/>
            <person name="Tungtrongchitr A."/>
            <person name="Tsui S.K.W."/>
        </authorList>
    </citation>
    <scope>NUCLEOTIDE SEQUENCE [LARGE SCALE GENOMIC DNA]</scope>
    <source>
        <strain evidence="3">PWHHKU_190912</strain>
    </source>
</reference>
<evidence type="ECO:0000313" key="3">
    <source>
        <dbReference type="EMBL" id="KAJ4425957.1"/>
    </source>
</evidence>
<dbReference type="InterPro" id="IPR052638">
    <property type="entry name" value="PiggyBac_TE-derived"/>
</dbReference>
<organism evidence="3 4">
    <name type="scientific">Periplaneta americana</name>
    <name type="common">American cockroach</name>
    <name type="synonym">Blatta americana</name>
    <dbReference type="NCBI Taxonomy" id="6978"/>
    <lineage>
        <taxon>Eukaryota</taxon>
        <taxon>Metazoa</taxon>
        <taxon>Ecdysozoa</taxon>
        <taxon>Arthropoda</taxon>
        <taxon>Hexapoda</taxon>
        <taxon>Insecta</taxon>
        <taxon>Pterygota</taxon>
        <taxon>Neoptera</taxon>
        <taxon>Polyneoptera</taxon>
        <taxon>Dictyoptera</taxon>
        <taxon>Blattodea</taxon>
        <taxon>Blattoidea</taxon>
        <taxon>Blattidae</taxon>
        <taxon>Blattinae</taxon>
        <taxon>Periplaneta</taxon>
    </lineage>
</organism>
<gene>
    <name evidence="3" type="ORF">ANN_27583</name>
</gene>
<feature type="domain" description="PiggyBac transposable element-derived protein" evidence="2">
    <location>
        <begin position="101"/>
        <end position="197"/>
    </location>
</feature>
<feature type="compositionally biased region" description="Acidic residues" evidence="1">
    <location>
        <begin position="71"/>
        <end position="80"/>
    </location>
</feature>
<evidence type="ECO:0000313" key="4">
    <source>
        <dbReference type="Proteomes" id="UP001148838"/>
    </source>
</evidence>
<sequence length="202" mass="22951">MNISETIPNSVVDVALLPPLNANDDLTDEDSGAEDNPSQLSADVFVTNMAINNVCEESSYDIALPSAAEGETTEEPENEDSTLPSTEWPLMCKVPLRPGRNPLEYFTQFFDEEILNMMVTYTNQYTAKKNRVGDCSENEMMVFLAVVLLSGYVVVPRRRMYWQGEQDSHNELVSNAISRDRFDFIVMNWHVCDNNDLEKFFL</sequence>